<feature type="transmembrane region" description="Helical" evidence="9">
    <location>
        <begin position="100"/>
        <end position="123"/>
    </location>
</feature>
<feature type="transmembrane region" description="Helical" evidence="9">
    <location>
        <begin position="238"/>
        <end position="261"/>
    </location>
</feature>
<feature type="transmembrane region" description="Helical" evidence="9">
    <location>
        <begin position="205"/>
        <end position="226"/>
    </location>
</feature>
<dbReference type="Proteomes" id="UP001301350">
    <property type="component" value="Unassembled WGS sequence"/>
</dbReference>
<evidence type="ECO:0000256" key="8">
    <source>
        <dbReference type="SAM" id="MobiDB-lite"/>
    </source>
</evidence>
<evidence type="ECO:0000256" key="6">
    <source>
        <dbReference type="ARBA" id="ARBA00022989"/>
    </source>
</evidence>
<dbReference type="InterPro" id="IPR038665">
    <property type="entry name" value="Voltage-dep_anion_channel_sf"/>
</dbReference>
<gene>
    <name evidence="10" type="ORF">CDCA_CDCA13G3722</name>
</gene>
<evidence type="ECO:0000256" key="4">
    <source>
        <dbReference type="ARBA" id="ARBA00022475"/>
    </source>
</evidence>
<dbReference type="PANTHER" id="PTHR31686:SF1">
    <property type="entry name" value="SULFITE EFFLUX PUMP SSU1"/>
    <property type="match status" value="1"/>
</dbReference>
<dbReference type="Gene3D" id="1.50.10.150">
    <property type="entry name" value="Voltage-dependent anion channel"/>
    <property type="match status" value="1"/>
</dbReference>
<feature type="transmembrane region" description="Helical" evidence="9">
    <location>
        <begin position="172"/>
        <end position="193"/>
    </location>
</feature>
<keyword evidence="4" id="KW-1003">Cell membrane</keyword>
<feature type="transmembrane region" description="Helical" evidence="9">
    <location>
        <begin position="281"/>
        <end position="305"/>
    </location>
</feature>
<keyword evidence="5 9" id="KW-0812">Transmembrane</keyword>
<proteinExistence type="inferred from homology"/>
<evidence type="ECO:0000256" key="9">
    <source>
        <dbReference type="SAM" id="Phobius"/>
    </source>
</evidence>
<dbReference type="PANTHER" id="PTHR31686">
    <property type="match status" value="1"/>
</dbReference>
<dbReference type="GO" id="GO:0005886">
    <property type="term" value="C:plasma membrane"/>
    <property type="evidence" value="ECO:0007669"/>
    <property type="project" value="UniProtKB-SubCell"/>
</dbReference>
<dbReference type="EMBL" id="JANCYW010000013">
    <property type="protein sequence ID" value="KAK4537697.1"/>
    <property type="molecule type" value="Genomic_DNA"/>
</dbReference>
<protein>
    <recommendedName>
        <fullName evidence="12">C4-dicarboxylate transporter/malic acid transport protein</fullName>
    </recommendedName>
</protein>
<keyword evidence="11" id="KW-1185">Reference proteome</keyword>
<feature type="transmembrane region" description="Helical" evidence="9">
    <location>
        <begin position="317"/>
        <end position="339"/>
    </location>
</feature>
<keyword evidence="3" id="KW-0813">Transport</keyword>
<comment type="subcellular location">
    <subcellularLocation>
        <location evidence="1">Cell membrane</location>
        <topology evidence="1">Multi-pass membrane protein</topology>
    </subcellularLocation>
</comment>
<dbReference type="AlphaFoldDB" id="A0AAV9IZG0"/>
<feature type="compositionally biased region" description="Basic and acidic residues" evidence="8">
    <location>
        <begin position="398"/>
        <end position="415"/>
    </location>
</feature>
<dbReference type="CDD" id="cd09318">
    <property type="entry name" value="TDT_SSU1"/>
    <property type="match status" value="1"/>
</dbReference>
<feature type="region of interest" description="Disordered" evidence="8">
    <location>
        <begin position="388"/>
        <end position="415"/>
    </location>
</feature>
<evidence type="ECO:0000313" key="11">
    <source>
        <dbReference type="Proteomes" id="UP001301350"/>
    </source>
</evidence>
<comment type="caution">
    <text evidence="10">The sequence shown here is derived from an EMBL/GenBank/DDBJ whole genome shotgun (WGS) entry which is preliminary data.</text>
</comment>
<dbReference type="InterPro" id="IPR004695">
    <property type="entry name" value="SLAC1/Mae1/Ssu1/TehA"/>
</dbReference>
<dbReference type="InterPro" id="IPR051629">
    <property type="entry name" value="Sulfite_efflux_TDT"/>
</dbReference>
<comment type="similarity">
    <text evidence="2">Belongs to the tellurite-resistance/dicarboxylate transporter (TDT) family.</text>
</comment>
<dbReference type="Pfam" id="PF03595">
    <property type="entry name" value="SLAC1"/>
    <property type="match status" value="1"/>
</dbReference>
<evidence type="ECO:0000256" key="5">
    <source>
        <dbReference type="ARBA" id="ARBA00022692"/>
    </source>
</evidence>
<sequence length="415" mass="45511">MSEGGKSKKSLLDKLKPGSELRDKRDVVLHFSPSWFGLAMGTGILAFDMGFTPLRFPGQQDLGWALWWVTVVLFVAASVLFVARWVLYPKDARDIFEHPVHSMFLGCIPIALGTIVDGTLLFIQPRLGYAGVIIAIVLWWIDFVMAVAAVLSIPLCMIYLQSHSMETVTCIWLLGVVPGVAVSASGSLLAPVIAHSGHAQVVEYLSLALIGAALPLCLTILVLFFNRIVFHHLPAKEVIVSCFLPLSPLGAGALAISQLGAAAKNVFPSGPMREYVRMAGGLGIFLGYFLWGFGFWWFAFACFVVARAMREGLPFNLGWWSFAFPFGAFTAALLNLGILSGWVPAQALGTGFTWALFAAWLVLLYRTAKRVWTGQLFNGPLKDAALLPPREEEEGEESERPSEEMRIEMAELDRS</sequence>
<organism evidence="10 11">
    <name type="scientific">Cyanidium caldarium</name>
    <name type="common">Red alga</name>
    <dbReference type="NCBI Taxonomy" id="2771"/>
    <lineage>
        <taxon>Eukaryota</taxon>
        <taxon>Rhodophyta</taxon>
        <taxon>Bangiophyceae</taxon>
        <taxon>Cyanidiales</taxon>
        <taxon>Cyanidiaceae</taxon>
        <taxon>Cyanidium</taxon>
    </lineage>
</organism>
<keyword evidence="6 9" id="KW-1133">Transmembrane helix</keyword>
<name>A0AAV9IZG0_CYACA</name>
<evidence type="ECO:0000256" key="7">
    <source>
        <dbReference type="ARBA" id="ARBA00023136"/>
    </source>
</evidence>
<evidence type="ECO:0000256" key="3">
    <source>
        <dbReference type="ARBA" id="ARBA00022448"/>
    </source>
</evidence>
<accession>A0AAV9IZG0</accession>
<evidence type="ECO:0000256" key="2">
    <source>
        <dbReference type="ARBA" id="ARBA00008566"/>
    </source>
</evidence>
<dbReference type="GO" id="GO:0000319">
    <property type="term" value="F:sulfite transmembrane transporter activity"/>
    <property type="evidence" value="ECO:0007669"/>
    <property type="project" value="TreeGrafter"/>
</dbReference>
<feature type="transmembrane region" description="Helical" evidence="9">
    <location>
        <begin position="67"/>
        <end position="88"/>
    </location>
</feature>
<feature type="transmembrane region" description="Helical" evidence="9">
    <location>
        <begin position="27"/>
        <end position="47"/>
    </location>
</feature>
<evidence type="ECO:0000313" key="10">
    <source>
        <dbReference type="EMBL" id="KAK4537697.1"/>
    </source>
</evidence>
<keyword evidence="7 9" id="KW-0472">Membrane</keyword>
<evidence type="ECO:0000256" key="1">
    <source>
        <dbReference type="ARBA" id="ARBA00004651"/>
    </source>
</evidence>
<evidence type="ECO:0008006" key="12">
    <source>
        <dbReference type="Google" id="ProtNLM"/>
    </source>
</evidence>
<feature type="transmembrane region" description="Helical" evidence="9">
    <location>
        <begin position="345"/>
        <end position="365"/>
    </location>
</feature>
<feature type="transmembrane region" description="Helical" evidence="9">
    <location>
        <begin position="129"/>
        <end position="160"/>
    </location>
</feature>
<reference evidence="10 11" key="1">
    <citation type="submission" date="2022-07" db="EMBL/GenBank/DDBJ databases">
        <title>Genome-wide signatures of adaptation to extreme environments.</title>
        <authorList>
            <person name="Cho C.H."/>
            <person name="Yoon H.S."/>
        </authorList>
    </citation>
    <scope>NUCLEOTIDE SEQUENCE [LARGE SCALE GENOMIC DNA]</scope>
    <source>
        <strain evidence="10 11">DBV 063 E5</strain>
    </source>
</reference>